<organism evidence="2 3">
    <name type="scientific">Lithocarpus litseifolius</name>
    <dbReference type="NCBI Taxonomy" id="425828"/>
    <lineage>
        <taxon>Eukaryota</taxon>
        <taxon>Viridiplantae</taxon>
        <taxon>Streptophyta</taxon>
        <taxon>Embryophyta</taxon>
        <taxon>Tracheophyta</taxon>
        <taxon>Spermatophyta</taxon>
        <taxon>Magnoliopsida</taxon>
        <taxon>eudicotyledons</taxon>
        <taxon>Gunneridae</taxon>
        <taxon>Pentapetalae</taxon>
        <taxon>rosids</taxon>
        <taxon>fabids</taxon>
        <taxon>Fagales</taxon>
        <taxon>Fagaceae</taxon>
        <taxon>Lithocarpus</taxon>
    </lineage>
</organism>
<feature type="domain" description="FAR1" evidence="1">
    <location>
        <begin position="101"/>
        <end position="145"/>
    </location>
</feature>
<dbReference type="PANTHER" id="PTHR46328:SF34">
    <property type="entry name" value="PROTEIN FAR1-RELATED SEQUENCE 5-LIKE"/>
    <property type="match status" value="1"/>
</dbReference>
<proteinExistence type="predicted"/>
<dbReference type="EMBL" id="JAZDWU010000002">
    <property type="protein sequence ID" value="KAL0010658.1"/>
    <property type="molecule type" value="Genomic_DNA"/>
</dbReference>
<sequence>MSIPPLHPLPPSLIPPLSVSHSADVAPINSPPRTLVPTSPIAPLFLGILPNSDKCNGSQFVQEEAHVKPIDGSPNTLSKHNKEIKAPMIGMKFDCDDSAYEFYKQYAHRMGISVRKQYVRQGSAGHVKRKTFCCSKEGERVIDKRRE</sequence>
<dbReference type="PANTHER" id="PTHR46328">
    <property type="entry name" value="FAR-RED IMPAIRED RESPONSIVE (FAR1) FAMILY PROTEIN-RELATED"/>
    <property type="match status" value="1"/>
</dbReference>
<dbReference type="Proteomes" id="UP001459277">
    <property type="component" value="Unassembled WGS sequence"/>
</dbReference>
<protein>
    <recommendedName>
        <fullName evidence="1">FAR1 domain-containing protein</fullName>
    </recommendedName>
</protein>
<dbReference type="Pfam" id="PF03101">
    <property type="entry name" value="FAR1"/>
    <property type="match status" value="1"/>
</dbReference>
<evidence type="ECO:0000313" key="2">
    <source>
        <dbReference type="EMBL" id="KAL0010658.1"/>
    </source>
</evidence>
<gene>
    <name evidence="2" type="ORF">SO802_005766</name>
</gene>
<evidence type="ECO:0000313" key="3">
    <source>
        <dbReference type="Proteomes" id="UP001459277"/>
    </source>
</evidence>
<comment type="caution">
    <text evidence="2">The sequence shown here is derived from an EMBL/GenBank/DDBJ whole genome shotgun (WGS) entry which is preliminary data.</text>
</comment>
<name>A0AAW2DM46_9ROSI</name>
<dbReference type="AlphaFoldDB" id="A0AAW2DM46"/>
<accession>A0AAW2DM46</accession>
<keyword evidence="3" id="KW-1185">Reference proteome</keyword>
<reference evidence="2 3" key="1">
    <citation type="submission" date="2024-01" db="EMBL/GenBank/DDBJ databases">
        <title>A telomere-to-telomere, gap-free genome of sweet tea (Lithocarpus litseifolius).</title>
        <authorList>
            <person name="Zhou J."/>
        </authorList>
    </citation>
    <scope>NUCLEOTIDE SEQUENCE [LARGE SCALE GENOMIC DNA]</scope>
    <source>
        <strain evidence="2">Zhou-2022a</strain>
        <tissue evidence="2">Leaf</tissue>
    </source>
</reference>
<dbReference type="InterPro" id="IPR004330">
    <property type="entry name" value="FAR1_DNA_bnd_dom"/>
</dbReference>
<evidence type="ECO:0000259" key="1">
    <source>
        <dbReference type="Pfam" id="PF03101"/>
    </source>
</evidence>